<evidence type="ECO:0000259" key="16">
    <source>
        <dbReference type="PROSITE" id="PS51918"/>
    </source>
</evidence>
<keyword evidence="18" id="KW-1185">Reference proteome</keyword>
<dbReference type="SFLD" id="SFLDF00277">
    <property type="entry name" value="oxygen-independent_coproporphy"/>
    <property type="match status" value="1"/>
</dbReference>
<evidence type="ECO:0000256" key="7">
    <source>
        <dbReference type="ARBA" id="ARBA00022691"/>
    </source>
</evidence>
<keyword evidence="8 15" id="KW-0479">Metal-binding</keyword>
<comment type="catalytic activity">
    <reaction evidence="14 15">
        <text>coproporphyrinogen III + 2 S-adenosyl-L-methionine = protoporphyrinogen IX + 2 5'-deoxyadenosine + 2 L-methionine + 2 CO2</text>
        <dbReference type="Rhea" id="RHEA:15425"/>
        <dbReference type="ChEBI" id="CHEBI:16526"/>
        <dbReference type="ChEBI" id="CHEBI:17319"/>
        <dbReference type="ChEBI" id="CHEBI:57307"/>
        <dbReference type="ChEBI" id="CHEBI:57309"/>
        <dbReference type="ChEBI" id="CHEBI:57844"/>
        <dbReference type="ChEBI" id="CHEBI:59789"/>
        <dbReference type="EC" id="1.3.98.3"/>
    </reaction>
</comment>
<comment type="function">
    <text evidence="13">Involved in the heme biosynthesis. Catalyzes the anaerobic oxidative decarboxylation of propionate groups of rings A and B of coproporphyrinogen III to yield the vinyl groups in protoporphyrinogen IX.</text>
</comment>
<protein>
    <recommendedName>
        <fullName evidence="15">Coproporphyrinogen-III oxidase</fullName>
        <ecNumber evidence="15">1.3.98.3</ecNumber>
    </recommendedName>
</protein>
<dbReference type="PANTHER" id="PTHR13932:SF6">
    <property type="entry name" value="OXYGEN-INDEPENDENT COPROPORPHYRINOGEN III OXIDASE"/>
    <property type="match status" value="1"/>
</dbReference>
<accession>A0ABZ0X3I6</accession>
<reference evidence="17 18" key="1">
    <citation type="submission" date="2023-11" db="EMBL/GenBank/DDBJ databases">
        <title>MicrobeMod: A computational toolkit for identifying prokaryotic methylation and restriction-modification with nanopore sequencing.</title>
        <authorList>
            <person name="Crits-Christoph A."/>
            <person name="Kang S.C."/>
            <person name="Lee H."/>
            <person name="Ostrov N."/>
        </authorList>
    </citation>
    <scope>NUCLEOTIDE SEQUENCE [LARGE SCALE GENOMIC DNA]</scope>
    <source>
        <strain evidence="17 18">DSMZ 16071</strain>
    </source>
</reference>
<keyword evidence="9 15" id="KW-0560">Oxidoreductase</keyword>
<dbReference type="Gene3D" id="1.10.10.920">
    <property type="match status" value="1"/>
</dbReference>
<dbReference type="GO" id="GO:0051989">
    <property type="term" value="F:coproporphyrinogen dehydrogenase activity"/>
    <property type="evidence" value="ECO:0007669"/>
    <property type="project" value="UniProtKB-EC"/>
</dbReference>
<dbReference type="SFLD" id="SFLDG01082">
    <property type="entry name" value="B12-binding_domain_containing"/>
    <property type="match status" value="1"/>
</dbReference>
<organism evidence="17 18">
    <name type="scientific">Kangiella aquimarina</name>
    <dbReference type="NCBI Taxonomy" id="261965"/>
    <lineage>
        <taxon>Bacteria</taxon>
        <taxon>Pseudomonadati</taxon>
        <taxon>Pseudomonadota</taxon>
        <taxon>Gammaproteobacteria</taxon>
        <taxon>Kangiellales</taxon>
        <taxon>Kangiellaceae</taxon>
        <taxon>Kangiella</taxon>
    </lineage>
</organism>
<dbReference type="SMART" id="SM00729">
    <property type="entry name" value="Elp3"/>
    <property type="match status" value="1"/>
</dbReference>
<comment type="cofactor">
    <cofactor evidence="15">
        <name>[4Fe-4S] cluster</name>
        <dbReference type="ChEBI" id="CHEBI:49883"/>
    </cofactor>
    <text evidence="15">Binds 1 [4Fe-4S] cluster. The cluster is coordinated with 3 cysteines and an exchangeable S-adenosyl-L-methionine.</text>
</comment>
<keyword evidence="6 15" id="KW-0963">Cytoplasm</keyword>
<dbReference type="PROSITE" id="PS51918">
    <property type="entry name" value="RADICAL_SAM"/>
    <property type="match status" value="1"/>
</dbReference>
<dbReference type="InterPro" id="IPR010723">
    <property type="entry name" value="HemN_C"/>
</dbReference>
<dbReference type="InterPro" id="IPR006638">
    <property type="entry name" value="Elp3/MiaA/NifB-like_rSAM"/>
</dbReference>
<dbReference type="CDD" id="cd01335">
    <property type="entry name" value="Radical_SAM"/>
    <property type="match status" value="1"/>
</dbReference>
<evidence type="ECO:0000256" key="3">
    <source>
        <dbReference type="ARBA" id="ARBA00005493"/>
    </source>
</evidence>
<evidence type="ECO:0000256" key="1">
    <source>
        <dbReference type="ARBA" id="ARBA00004496"/>
    </source>
</evidence>
<keyword evidence="11 15" id="KW-0411">Iron-sulfur</keyword>
<evidence type="ECO:0000256" key="15">
    <source>
        <dbReference type="PIRNR" id="PIRNR000167"/>
    </source>
</evidence>
<gene>
    <name evidence="17" type="primary">hemN</name>
    <name evidence="17" type="ORF">SR900_11880</name>
</gene>
<feature type="domain" description="Radical SAM core" evidence="16">
    <location>
        <begin position="47"/>
        <end position="281"/>
    </location>
</feature>
<dbReference type="InterPro" id="IPR034505">
    <property type="entry name" value="Coproporphyrinogen-III_oxidase"/>
</dbReference>
<dbReference type="Pfam" id="PF06969">
    <property type="entry name" value="HemN_C"/>
    <property type="match status" value="1"/>
</dbReference>
<sequence length="458" mass="52575">MPQSSIWNRELVEKYNIAGPRYTSYPTALQFSDDFGVEDFKKTLKTSNIGKPLSLYLHIPFCENICYYCACNKVITKDKSKADRYLVALVKEAEMIAPYVKGRKVTQIHWGGGTPTFLSNEQIEGLVNKLRELFEFDDDNGEFSIEIDPRSVDNKTMASLAHAGFNRLSMGVQDFNPEVQKAVNRIQPEEDTRHLLLQARRHGFDSINIDLIYGLPHQTVESFNETIDKIITMAPDRLSVFNYAHLPHRFKPQRRINAYDLPSPQEKLRILESAIKKLTEAGYVYIGMDHFALPHDELTQAQEHGDLHRNFQGYTTHAECDLVGLGVSSISQVGNSYSQSMRGLDEYYERVEAGELAVWRGCYLEDDDLLRREVIMQLICHFKLDFSDIEKAFNINFKEYFAEELESLIRFEEDGLLNLTDTGIQVNDAGRLLIRNICMAFDAYFKEVNIIPTYSKAI</sequence>
<evidence type="ECO:0000256" key="14">
    <source>
        <dbReference type="ARBA" id="ARBA00048321"/>
    </source>
</evidence>
<dbReference type="Proteomes" id="UP001324185">
    <property type="component" value="Chromosome"/>
</dbReference>
<evidence type="ECO:0000313" key="18">
    <source>
        <dbReference type="Proteomes" id="UP001324185"/>
    </source>
</evidence>
<dbReference type="Gene3D" id="3.80.30.20">
    <property type="entry name" value="tm_1862 like domain"/>
    <property type="match status" value="1"/>
</dbReference>
<evidence type="ECO:0000256" key="5">
    <source>
        <dbReference type="ARBA" id="ARBA00022485"/>
    </source>
</evidence>
<dbReference type="InterPro" id="IPR023404">
    <property type="entry name" value="rSAM_horseshoe"/>
</dbReference>
<dbReference type="EMBL" id="CP140158">
    <property type="protein sequence ID" value="WQG85160.1"/>
    <property type="molecule type" value="Genomic_DNA"/>
</dbReference>
<evidence type="ECO:0000256" key="11">
    <source>
        <dbReference type="ARBA" id="ARBA00023014"/>
    </source>
</evidence>
<evidence type="ECO:0000256" key="6">
    <source>
        <dbReference type="ARBA" id="ARBA00022490"/>
    </source>
</evidence>
<evidence type="ECO:0000313" key="17">
    <source>
        <dbReference type="EMBL" id="WQG85160.1"/>
    </source>
</evidence>
<dbReference type="SFLD" id="SFLDG01065">
    <property type="entry name" value="anaerobic_coproporphyrinogen-I"/>
    <property type="match status" value="1"/>
</dbReference>
<dbReference type="Pfam" id="PF04055">
    <property type="entry name" value="Radical_SAM"/>
    <property type="match status" value="1"/>
</dbReference>
<dbReference type="InterPro" id="IPR058240">
    <property type="entry name" value="rSAM_sf"/>
</dbReference>
<evidence type="ECO:0000256" key="9">
    <source>
        <dbReference type="ARBA" id="ARBA00023002"/>
    </source>
</evidence>
<evidence type="ECO:0000256" key="4">
    <source>
        <dbReference type="ARBA" id="ARBA00011245"/>
    </source>
</evidence>
<dbReference type="PIRSF" id="PIRSF000167">
    <property type="entry name" value="HemN"/>
    <property type="match status" value="1"/>
</dbReference>
<comment type="similarity">
    <text evidence="3 15">Belongs to the anaerobic coproporphyrinogen-III oxidase family.</text>
</comment>
<name>A0ABZ0X3I6_9GAMM</name>
<dbReference type="InterPro" id="IPR007197">
    <property type="entry name" value="rSAM"/>
</dbReference>
<keyword evidence="7 15" id="KW-0949">S-adenosyl-L-methionine</keyword>
<dbReference type="SUPFAM" id="SSF102114">
    <property type="entry name" value="Radical SAM enzymes"/>
    <property type="match status" value="1"/>
</dbReference>
<dbReference type="EC" id="1.3.98.3" evidence="15"/>
<dbReference type="SFLD" id="SFLDS00029">
    <property type="entry name" value="Radical_SAM"/>
    <property type="match status" value="1"/>
</dbReference>
<keyword evidence="5 15" id="KW-0004">4Fe-4S</keyword>
<dbReference type="PANTHER" id="PTHR13932">
    <property type="entry name" value="COPROPORPHYRINIGEN III OXIDASE"/>
    <property type="match status" value="1"/>
</dbReference>
<evidence type="ECO:0000256" key="10">
    <source>
        <dbReference type="ARBA" id="ARBA00023004"/>
    </source>
</evidence>
<keyword evidence="10 15" id="KW-0408">Iron</keyword>
<dbReference type="InterPro" id="IPR004558">
    <property type="entry name" value="Coprogen_oxidase_HemN"/>
</dbReference>
<comment type="pathway">
    <text evidence="2 15">Porphyrin-containing compound metabolism; protoporphyrin-IX biosynthesis; protoporphyrinogen-IX from coproporphyrinogen-III (AdoMet route): step 1/1.</text>
</comment>
<dbReference type="NCBIfam" id="TIGR00538">
    <property type="entry name" value="hemN"/>
    <property type="match status" value="1"/>
</dbReference>
<evidence type="ECO:0000256" key="13">
    <source>
        <dbReference type="ARBA" id="ARBA00024295"/>
    </source>
</evidence>
<keyword evidence="12 15" id="KW-0627">Porphyrin biosynthesis</keyword>
<proteinExistence type="inferred from homology"/>
<evidence type="ECO:0000256" key="8">
    <source>
        <dbReference type="ARBA" id="ARBA00022723"/>
    </source>
</evidence>
<evidence type="ECO:0000256" key="2">
    <source>
        <dbReference type="ARBA" id="ARBA00004785"/>
    </source>
</evidence>
<comment type="subunit">
    <text evidence="4">Monomer.</text>
</comment>
<dbReference type="RefSeq" id="WP_018625216.1">
    <property type="nucleotide sequence ID" value="NZ_CP140158.1"/>
</dbReference>
<comment type="subcellular location">
    <subcellularLocation>
        <location evidence="1 15">Cytoplasm</location>
    </subcellularLocation>
</comment>
<evidence type="ECO:0000256" key="12">
    <source>
        <dbReference type="ARBA" id="ARBA00023244"/>
    </source>
</evidence>